<sequence length="141" mass="15696">MTALLVEAPVVAQEVGPNSCPNTILAASHSHGASQLIAEPIMRGTPPEKREKYDRIAEFVTRCYQYVPGTRYAREALYQAFLQDTGTKTISSKLFNKAIGDRFPEVVPGYRVRCPRQEDKKNQPGAFVNIQPKMVQQPACT</sequence>
<keyword evidence="2" id="KW-1185">Reference proteome</keyword>
<evidence type="ECO:0000313" key="2">
    <source>
        <dbReference type="Proteomes" id="UP001465755"/>
    </source>
</evidence>
<gene>
    <name evidence="1" type="ORF">WJX73_010805</name>
</gene>
<comment type="caution">
    <text evidence="1">The sequence shown here is derived from an EMBL/GenBank/DDBJ whole genome shotgun (WGS) entry which is preliminary data.</text>
</comment>
<organism evidence="1 2">
    <name type="scientific">Symbiochloris irregularis</name>
    <dbReference type="NCBI Taxonomy" id="706552"/>
    <lineage>
        <taxon>Eukaryota</taxon>
        <taxon>Viridiplantae</taxon>
        <taxon>Chlorophyta</taxon>
        <taxon>core chlorophytes</taxon>
        <taxon>Trebouxiophyceae</taxon>
        <taxon>Trebouxiales</taxon>
        <taxon>Trebouxiaceae</taxon>
        <taxon>Symbiochloris</taxon>
    </lineage>
</organism>
<accession>A0AAW1NW97</accession>
<proteinExistence type="predicted"/>
<name>A0AAW1NW97_9CHLO</name>
<protein>
    <submittedName>
        <fullName evidence="1">Uncharacterized protein</fullName>
    </submittedName>
</protein>
<reference evidence="1 2" key="1">
    <citation type="journal article" date="2024" name="Nat. Commun.">
        <title>Phylogenomics reveals the evolutionary origins of lichenization in chlorophyte algae.</title>
        <authorList>
            <person name="Puginier C."/>
            <person name="Libourel C."/>
            <person name="Otte J."/>
            <person name="Skaloud P."/>
            <person name="Haon M."/>
            <person name="Grisel S."/>
            <person name="Petersen M."/>
            <person name="Berrin J.G."/>
            <person name="Delaux P.M."/>
            <person name="Dal Grande F."/>
            <person name="Keller J."/>
        </authorList>
    </citation>
    <scope>NUCLEOTIDE SEQUENCE [LARGE SCALE GENOMIC DNA]</scope>
    <source>
        <strain evidence="1 2">SAG 2036</strain>
    </source>
</reference>
<evidence type="ECO:0000313" key="1">
    <source>
        <dbReference type="EMBL" id="KAK9797060.1"/>
    </source>
</evidence>
<dbReference type="EMBL" id="JALJOQ010000110">
    <property type="protein sequence ID" value="KAK9797060.1"/>
    <property type="molecule type" value="Genomic_DNA"/>
</dbReference>
<dbReference type="Proteomes" id="UP001465755">
    <property type="component" value="Unassembled WGS sequence"/>
</dbReference>
<dbReference type="AlphaFoldDB" id="A0AAW1NW97"/>